<sequence>MPSALLQAEGAILTVPPPCSRPRAPSCSSRAHSRCSSALLQAEGPIFALSPPCSRPRAPCLLFLRLAPRPGRHLCCPTTLLQPQGPIFAVPPPCSTPRAPSLLFLCLALGRGRHRLALPLTRSRAPVTLEGSHYRHLVPHFSSLPP</sequence>
<evidence type="ECO:0000313" key="1">
    <source>
        <dbReference type="EMBL" id="KAF6441252.1"/>
    </source>
</evidence>
<proteinExistence type="predicted"/>
<evidence type="ECO:0000313" key="2">
    <source>
        <dbReference type="Proteomes" id="UP000593571"/>
    </source>
</evidence>
<protein>
    <submittedName>
        <fullName evidence="1">Uncharacterized protein</fullName>
    </submittedName>
</protein>
<dbReference type="Proteomes" id="UP000593571">
    <property type="component" value="Unassembled WGS sequence"/>
</dbReference>
<reference evidence="1 2" key="1">
    <citation type="journal article" date="2020" name="Nature">
        <title>Six reference-quality genomes reveal evolution of bat adaptations.</title>
        <authorList>
            <person name="Jebb D."/>
            <person name="Huang Z."/>
            <person name="Pippel M."/>
            <person name="Hughes G.M."/>
            <person name="Lavrichenko K."/>
            <person name="Devanna P."/>
            <person name="Winkler S."/>
            <person name="Jermiin L.S."/>
            <person name="Skirmuntt E.C."/>
            <person name="Katzourakis A."/>
            <person name="Burkitt-Gray L."/>
            <person name="Ray D.A."/>
            <person name="Sullivan K.A.M."/>
            <person name="Roscito J.G."/>
            <person name="Kirilenko B.M."/>
            <person name="Davalos L.M."/>
            <person name="Corthals A.P."/>
            <person name="Power M.L."/>
            <person name="Jones G."/>
            <person name="Ransome R.D."/>
            <person name="Dechmann D.K.N."/>
            <person name="Locatelli A.G."/>
            <person name="Puechmaille S.J."/>
            <person name="Fedrigo O."/>
            <person name="Jarvis E.D."/>
            <person name="Hiller M."/>
            <person name="Vernes S.C."/>
            <person name="Myers E.W."/>
            <person name="Teeling E.C."/>
        </authorList>
    </citation>
    <scope>NUCLEOTIDE SEQUENCE [LARGE SCALE GENOMIC DNA]</scope>
    <source>
        <strain evidence="1">MRouAeg1</strain>
        <tissue evidence="1">Muscle</tissue>
    </source>
</reference>
<dbReference type="AlphaFoldDB" id="A0A7J8F1Z0"/>
<comment type="caution">
    <text evidence="1">The sequence shown here is derived from an EMBL/GenBank/DDBJ whole genome shotgun (WGS) entry which is preliminary data.</text>
</comment>
<organism evidence="1 2">
    <name type="scientific">Rousettus aegyptiacus</name>
    <name type="common">Egyptian fruit bat</name>
    <name type="synonym">Pteropus aegyptiacus</name>
    <dbReference type="NCBI Taxonomy" id="9407"/>
    <lineage>
        <taxon>Eukaryota</taxon>
        <taxon>Metazoa</taxon>
        <taxon>Chordata</taxon>
        <taxon>Craniata</taxon>
        <taxon>Vertebrata</taxon>
        <taxon>Euteleostomi</taxon>
        <taxon>Mammalia</taxon>
        <taxon>Eutheria</taxon>
        <taxon>Laurasiatheria</taxon>
        <taxon>Chiroptera</taxon>
        <taxon>Yinpterochiroptera</taxon>
        <taxon>Pteropodoidea</taxon>
        <taxon>Pteropodidae</taxon>
        <taxon>Rousettinae</taxon>
        <taxon>Rousettus</taxon>
    </lineage>
</organism>
<name>A0A7J8F1Z0_ROUAE</name>
<accession>A0A7J8F1Z0</accession>
<keyword evidence="2" id="KW-1185">Reference proteome</keyword>
<dbReference type="EMBL" id="JACASE010000008">
    <property type="protein sequence ID" value="KAF6441252.1"/>
    <property type="molecule type" value="Genomic_DNA"/>
</dbReference>
<gene>
    <name evidence="1" type="ORF">HJG63_012393</name>
</gene>